<sequence>MNHEIAESVLDIFNEFGKADGFGEVDNLEALFDNIVPSVLSSLSKHISVNVQFDTNPYEMTMIVLEKICNYPVYIECLDWCKAAHGEEVETLKLLAMLFYQIGLNQKYKLEKYVPNIPVKSQESLAQFIHYMDDPDKWTEDQSWATVLFSKERQSMLPSEIFFDKENMFLTPLTRRRTGKSVTSLAQSVHRNSRFSLSSNSSNFGDKNFNSPVLRAMNSPSQQSQHQLCLAKNENIRLHKDLEEADTNMMDTVKKMERVQRENEGNVKLVKAFQDQVAVLDSECSFLRSKLYEFDVLKEIAETSKAEIREKDGEILTLKIENRKFALELSDARRNEALMGKQLRNLNASLAKSEEGYKSLHETYLEEIGEARQIIEDERQGKTNLIEILEEKDDELSDLKLVISSLKEQINDEVVQKFQSVNDLRESTSKERHELSTTVWKMEELVKETQEKLESEKIRHLSTGEELRSLTKKYEETIDRLNQKEQSFGEQKKCIVDIERINSELVSDNLRLHENLSLIDGKYRDHIAILQKRLEVEEINKTHGAERVPLISDLRLEITDLKVEQLRNDQTIAALAEDVQRLEYEKEQLQFEMDKLHMFKEEETARYVPVSDEMFDVVSEERKREVRDMFDISENESILADLFAENRSSNPLLAPVSIFCLPERLDSKEVVLLSTNSDNLLTHMCFGNHKKDTPTMSLKGMLATMDQTFEARSLTSTKEGMGSNFDISSSKGSDGTSIRSDGTYRKSKHPLFQLLKKNIYSLRR</sequence>
<proteinExistence type="predicted"/>
<accession>A0AC35TS45</accession>
<protein>
    <submittedName>
        <fullName evidence="2">Uncharacterized protein</fullName>
    </submittedName>
</protein>
<dbReference type="Proteomes" id="UP000095286">
    <property type="component" value="Unplaced"/>
</dbReference>
<evidence type="ECO:0000313" key="2">
    <source>
        <dbReference type="WBParaSite" id="RSKR_0000363100.1"/>
    </source>
</evidence>
<evidence type="ECO:0000313" key="1">
    <source>
        <dbReference type="Proteomes" id="UP000095286"/>
    </source>
</evidence>
<dbReference type="WBParaSite" id="RSKR_0000363100.1">
    <property type="protein sequence ID" value="RSKR_0000363100.1"/>
    <property type="gene ID" value="RSKR_0000363100"/>
</dbReference>
<reference evidence="2" key="1">
    <citation type="submission" date="2016-11" db="UniProtKB">
        <authorList>
            <consortium name="WormBaseParasite"/>
        </authorList>
    </citation>
    <scope>IDENTIFICATION</scope>
    <source>
        <strain evidence="2">KR3021</strain>
    </source>
</reference>
<organism evidence="1 2">
    <name type="scientific">Rhabditophanes sp. KR3021</name>
    <dbReference type="NCBI Taxonomy" id="114890"/>
    <lineage>
        <taxon>Eukaryota</taxon>
        <taxon>Metazoa</taxon>
        <taxon>Ecdysozoa</taxon>
        <taxon>Nematoda</taxon>
        <taxon>Chromadorea</taxon>
        <taxon>Rhabditida</taxon>
        <taxon>Tylenchina</taxon>
        <taxon>Panagrolaimomorpha</taxon>
        <taxon>Strongyloidoidea</taxon>
        <taxon>Alloionematidae</taxon>
        <taxon>Rhabditophanes</taxon>
    </lineage>
</organism>
<name>A0AC35TS45_9BILA</name>